<name>A0ABZ0PCW9_9PROT</name>
<comment type="subcellular location">
    <subcellularLocation>
        <location evidence="1">Periplasm</location>
    </subcellularLocation>
</comment>
<keyword evidence="3" id="KW-0732">Signal</keyword>
<dbReference type="InterPro" id="IPR050490">
    <property type="entry name" value="Bact_solute-bd_prot1"/>
</dbReference>
<feature type="chain" id="PRO_5047235424" evidence="3">
    <location>
        <begin position="27"/>
        <end position="442"/>
    </location>
</feature>
<dbReference type="InterPro" id="IPR006059">
    <property type="entry name" value="SBP"/>
</dbReference>
<evidence type="ECO:0000313" key="4">
    <source>
        <dbReference type="EMBL" id="WPB83416.1"/>
    </source>
</evidence>
<evidence type="ECO:0000256" key="1">
    <source>
        <dbReference type="ARBA" id="ARBA00004418"/>
    </source>
</evidence>
<dbReference type="SUPFAM" id="SSF53850">
    <property type="entry name" value="Periplasmic binding protein-like II"/>
    <property type="match status" value="1"/>
</dbReference>
<dbReference type="PANTHER" id="PTHR43649:SF12">
    <property type="entry name" value="DIACETYLCHITOBIOSE BINDING PROTEIN DASA"/>
    <property type="match status" value="1"/>
</dbReference>
<evidence type="ECO:0000256" key="2">
    <source>
        <dbReference type="ARBA" id="ARBA00008520"/>
    </source>
</evidence>
<evidence type="ECO:0000256" key="3">
    <source>
        <dbReference type="SAM" id="SignalP"/>
    </source>
</evidence>
<dbReference type="Proteomes" id="UP001305521">
    <property type="component" value="Chromosome"/>
</dbReference>
<reference evidence="4 5" key="1">
    <citation type="submission" date="2023-11" db="EMBL/GenBank/DDBJ databases">
        <title>Arctic aerobic anoxygenic photoheterotroph Sediminicoccus rosea KRV36 adapts its photosynthesis to long days of polar summer.</title>
        <authorList>
            <person name="Tomasch J."/>
            <person name="Kopejtka K."/>
            <person name="Bily T."/>
            <person name="Gardiner A.T."/>
            <person name="Gardian Z."/>
            <person name="Shivaramu S."/>
            <person name="Koblizek M."/>
            <person name="Engelhardt F."/>
            <person name="Kaftan D."/>
        </authorList>
    </citation>
    <scope>NUCLEOTIDE SEQUENCE [LARGE SCALE GENOMIC DNA]</scope>
    <source>
        <strain evidence="4 5">R-30</strain>
    </source>
</reference>
<dbReference type="EMBL" id="CP137852">
    <property type="protein sequence ID" value="WPB83416.1"/>
    <property type="molecule type" value="Genomic_DNA"/>
</dbReference>
<feature type="signal peptide" evidence="3">
    <location>
        <begin position="1"/>
        <end position="26"/>
    </location>
</feature>
<keyword evidence="5" id="KW-1185">Reference proteome</keyword>
<dbReference type="RefSeq" id="WP_318647392.1">
    <property type="nucleotide sequence ID" value="NZ_CP137852.1"/>
</dbReference>
<protein>
    <submittedName>
        <fullName evidence="4">Extracellular solute-binding protein</fullName>
    </submittedName>
</protein>
<sequence>MPHQILPRRSLLGTGLSLALAAPALAQSADPQTVSFISWTSTEPIQAALRAQIASFMTATGLRVAHQHFPWSSYRTALLSRMLSEGPADVIWLSDAWLPEFAEAGWVRPIEDVAALMRFTPETRVSCVQGMSHRGEQYGLSYYSDHMSFLYNARLLQRAGFTEPPRNWNEMLQQAQVMRRRGISAAPLGLPLAADPWLIEIVSTLVFSFGGAFVAGGEPVMAQRPATRAALEFLARLILHEHVVATDAVNASEDDVLEAFGQGQHAFAILPTYRMRFLNNPARFAEAGNFHLTLMPNGGDATGHETCGWVRMYALTSAAAGNLRRLRNASAFMESFGGRDQTGEYTMAKRMLFGAGVPFCPTPLYRDPQVIDYVTRWSLGGNLLLRQQLDAVRTKDTISPWFGNWQSLTDPLWRAMCQGTLAPQAGLTLATEAWTGLRRSRN</sequence>
<dbReference type="Gene3D" id="3.40.190.10">
    <property type="entry name" value="Periplasmic binding protein-like II"/>
    <property type="match status" value="1"/>
</dbReference>
<accession>A0ABZ0PCW9</accession>
<dbReference type="Pfam" id="PF01547">
    <property type="entry name" value="SBP_bac_1"/>
    <property type="match status" value="1"/>
</dbReference>
<dbReference type="PANTHER" id="PTHR43649">
    <property type="entry name" value="ARABINOSE-BINDING PROTEIN-RELATED"/>
    <property type="match status" value="1"/>
</dbReference>
<organism evidence="4 5">
    <name type="scientific">Sediminicoccus rosea</name>
    <dbReference type="NCBI Taxonomy" id="1225128"/>
    <lineage>
        <taxon>Bacteria</taxon>
        <taxon>Pseudomonadati</taxon>
        <taxon>Pseudomonadota</taxon>
        <taxon>Alphaproteobacteria</taxon>
        <taxon>Acetobacterales</taxon>
        <taxon>Roseomonadaceae</taxon>
        <taxon>Sediminicoccus</taxon>
    </lineage>
</organism>
<comment type="similarity">
    <text evidence="2">Belongs to the bacterial solute-binding protein 1 family.</text>
</comment>
<evidence type="ECO:0000313" key="5">
    <source>
        <dbReference type="Proteomes" id="UP001305521"/>
    </source>
</evidence>
<proteinExistence type="inferred from homology"/>
<gene>
    <name evidence="4" type="ORF">R9Z33_15040</name>
</gene>